<accession>A0A8D5U444</accession>
<feature type="transmembrane region" description="Helical" evidence="1">
    <location>
        <begin position="139"/>
        <end position="159"/>
    </location>
</feature>
<evidence type="ECO:0000256" key="1">
    <source>
        <dbReference type="SAM" id="Phobius"/>
    </source>
</evidence>
<evidence type="ECO:0000313" key="3">
    <source>
        <dbReference type="EMBL" id="BCU68914.1"/>
    </source>
</evidence>
<proteinExistence type="predicted"/>
<reference evidence="3 4" key="1">
    <citation type="submission" date="2021-04" db="EMBL/GenBank/DDBJ databases">
        <title>Complete genome sequence of Stygiolobus sp. KN-1.</title>
        <authorList>
            <person name="Nakamura K."/>
            <person name="Sakai H."/>
            <person name="Kurosawa N."/>
        </authorList>
    </citation>
    <scope>NUCLEOTIDE SEQUENCE [LARGE SCALE GENOMIC DNA]</scope>
    <source>
        <strain evidence="3 4">KN-1</strain>
    </source>
</reference>
<evidence type="ECO:0000313" key="4">
    <source>
        <dbReference type="Proteomes" id="UP000825123"/>
    </source>
</evidence>
<keyword evidence="1" id="KW-0812">Transmembrane</keyword>
<protein>
    <submittedName>
        <fullName evidence="3">HPP family protein</fullName>
    </submittedName>
</protein>
<name>A0A8D5U444_9CREN</name>
<dbReference type="Proteomes" id="UP000825123">
    <property type="component" value="Chromosome"/>
</dbReference>
<sequence>MFSLTVLTLLEFNKDICTMKFPSKKKKVVSIINLITSISILVVITSLTRTEFILPPFLATAATKYPDPDWRRPRSFSIITSYVICSLIGVAFSVFHLYGLIFASVAAFLSFTICVIIDIEHPPAILATFLGVLEKVGPLYILHPVLTGVVVVEGVNYIMTKYGEQRL</sequence>
<dbReference type="InterPro" id="IPR058581">
    <property type="entry name" value="TM_HPP"/>
</dbReference>
<feature type="transmembrane region" description="Helical" evidence="1">
    <location>
        <begin position="28"/>
        <end position="48"/>
    </location>
</feature>
<feature type="domain" description="HPP transmembrane region" evidence="2">
    <location>
        <begin position="23"/>
        <end position="162"/>
    </location>
</feature>
<feature type="transmembrane region" description="Helical" evidence="1">
    <location>
        <begin position="100"/>
        <end position="119"/>
    </location>
</feature>
<keyword evidence="1" id="KW-0472">Membrane</keyword>
<dbReference type="AlphaFoldDB" id="A0A8D5U444"/>
<feature type="transmembrane region" description="Helical" evidence="1">
    <location>
        <begin position="75"/>
        <end position="95"/>
    </location>
</feature>
<dbReference type="EMBL" id="AP024597">
    <property type="protein sequence ID" value="BCU68914.1"/>
    <property type="molecule type" value="Genomic_DNA"/>
</dbReference>
<gene>
    <name evidence="3" type="ORF">KN1_02110</name>
</gene>
<dbReference type="Pfam" id="PF04982">
    <property type="entry name" value="TM_HPP"/>
    <property type="match status" value="1"/>
</dbReference>
<keyword evidence="4" id="KW-1185">Reference proteome</keyword>
<evidence type="ECO:0000259" key="2">
    <source>
        <dbReference type="Pfam" id="PF04982"/>
    </source>
</evidence>
<dbReference type="KEGG" id="csty:KN1_02110"/>
<keyword evidence="1" id="KW-1133">Transmembrane helix</keyword>
<organism evidence="3 4">
    <name type="scientific">Stygiolobus caldivivus</name>
    <dbReference type="NCBI Taxonomy" id="2824673"/>
    <lineage>
        <taxon>Archaea</taxon>
        <taxon>Thermoproteota</taxon>
        <taxon>Thermoprotei</taxon>
        <taxon>Sulfolobales</taxon>
        <taxon>Sulfolobaceae</taxon>
        <taxon>Stygiolobus</taxon>
    </lineage>
</organism>